<dbReference type="Proteomes" id="UP001351900">
    <property type="component" value="Unassembled WGS sequence"/>
</dbReference>
<dbReference type="InterPro" id="IPR000415">
    <property type="entry name" value="Nitroreductase-like"/>
</dbReference>
<dbReference type="PIRSF" id="PIRSF005426">
    <property type="entry name" value="Frp"/>
    <property type="match status" value="1"/>
</dbReference>
<keyword evidence="8" id="KW-1185">Reference proteome</keyword>
<evidence type="ECO:0000313" key="7">
    <source>
        <dbReference type="EMBL" id="MEF2253812.1"/>
    </source>
</evidence>
<dbReference type="RefSeq" id="WP_331790521.1">
    <property type="nucleotide sequence ID" value="NZ_BAAAUO010000003.1"/>
</dbReference>
<reference evidence="7 8" key="1">
    <citation type="submission" date="2024-01" db="EMBL/GenBank/DDBJ databases">
        <title>the genome sequence of strain Microbacterium schleiferi NBRC 15075.</title>
        <authorList>
            <person name="Ding Y."/>
            <person name="Zhang G."/>
        </authorList>
    </citation>
    <scope>NUCLEOTIDE SEQUENCE [LARGE SCALE GENOMIC DNA]</scope>
    <source>
        <strain evidence="7 8">NBRC 15075</strain>
    </source>
</reference>
<organism evidence="7 8">
    <name type="scientific">Microbacterium schleiferi</name>
    <dbReference type="NCBI Taxonomy" id="69362"/>
    <lineage>
        <taxon>Bacteria</taxon>
        <taxon>Bacillati</taxon>
        <taxon>Actinomycetota</taxon>
        <taxon>Actinomycetes</taxon>
        <taxon>Micrococcales</taxon>
        <taxon>Microbacteriaceae</taxon>
        <taxon>Microbacterium</taxon>
    </lineage>
</organism>
<evidence type="ECO:0000313" key="8">
    <source>
        <dbReference type="Proteomes" id="UP001351900"/>
    </source>
</evidence>
<accession>A0ABU7V4X9</accession>
<proteinExistence type="inferred from homology"/>
<dbReference type="PANTHER" id="PTHR43425:SF2">
    <property type="entry name" value="OXYGEN-INSENSITIVE NADPH NITROREDUCTASE"/>
    <property type="match status" value="1"/>
</dbReference>
<evidence type="ECO:0000256" key="2">
    <source>
        <dbReference type="ARBA" id="ARBA00022630"/>
    </source>
</evidence>
<dbReference type="InterPro" id="IPR016446">
    <property type="entry name" value="Flavin_OxRdtase_Frp"/>
</dbReference>
<dbReference type="InterPro" id="IPR029479">
    <property type="entry name" value="Nitroreductase"/>
</dbReference>
<sequence>MTEQHVGTAPGTPDINALLRARYGAAAPALTEPALRDSATLAGLLRHHTVRSFTDAPVSDEAITAMVAAAQSAASSSNLQLWSVVEVRDAATRRALVDEVDTSTFVADAPVILLFVADWARASAIAAAEGESDTAADYLESTLVAFVDAALAAQNAVVAAESLGLGTCYLGSVRNNPERAAELIGLPARAMVAFGLAVGYPDPADTAGIKPRLAPGAVHSRERYSPITDADIAAYDSEIAAYHASQGRPTGWSRAVIRRVKDAAGLNGRDRMRAWLTGRGLPSN</sequence>
<evidence type="ECO:0000256" key="4">
    <source>
        <dbReference type="ARBA" id="ARBA00023002"/>
    </source>
</evidence>
<protein>
    <submittedName>
        <fullName evidence="7">Nitroreductase family protein</fullName>
    </submittedName>
</protein>
<name>A0ABU7V4X9_9MICO</name>
<dbReference type="PANTHER" id="PTHR43425">
    <property type="entry name" value="OXYGEN-INSENSITIVE NADPH NITROREDUCTASE"/>
    <property type="match status" value="1"/>
</dbReference>
<feature type="domain" description="Nitroreductase" evidence="6">
    <location>
        <begin position="46"/>
        <end position="200"/>
    </location>
</feature>
<keyword evidence="4 5" id="KW-0560">Oxidoreductase</keyword>
<evidence type="ECO:0000256" key="5">
    <source>
        <dbReference type="PIRNR" id="PIRNR005426"/>
    </source>
</evidence>
<dbReference type="SUPFAM" id="SSF55469">
    <property type="entry name" value="FMN-dependent nitroreductase-like"/>
    <property type="match status" value="1"/>
</dbReference>
<comment type="similarity">
    <text evidence="1 5">Belongs to the flavin oxidoreductase frp family.</text>
</comment>
<evidence type="ECO:0000256" key="1">
    <source>
        <dbReference type="ARBA" id="ARBA00008366"/>
    </source>
</evidence>
<evidence type="ECO:0000256" key="3">
    <source>
        <dbReference type="ARBA" id="ARBA00022643"/>
    </source>
</evidence>
<gene>
    <name evidence="7" type="ORF">V2V91_01515</name>
</gene>
<comment type="caution">
    <text evidence="7">The sequence shown here is derived from an EMBL/GenBank/DDBJ whole genome shotgun (WGS) entry which is preliminary data.</text>
</comment>
<keyword evidence="5" id="KW-0521">NADP</keyword>
<dbReference type="Pfam" id="PF00881">
    <property type="entry name" value="Nitroreductase"/>
    <property type="match status" value="1"/>
</dbReference>
<dbReference type="Gene3D" id="3.40.109.10">
    <property type="entry name" value="NADH Oxidase"/>
    <property type="match status" value="1"/>
</dbReference>
<keyword evidence="2 5" id="KW-0285">Flavoprotein</keyword>
<evidence type="ECO:0000259" key="6">
    <source>
        <dbReference type="Pfam" id="PF00881"/>
    </source>
</evidence>
<dbReference type="EMBL" id="JAZHOV010000001">
    <property type="protein sequence ID" value="MEF2253812.1"/>
    <property type="molecule type" value="Genomic_DNA"/>
</dbReference>
<keyword evidence="3 5" id="KW-0288">FMN</keyword>